<dbReference type="AlphaFoldDB" id="H8KX19"/>
<reference evidence="2" key="1">
    <citation type="submission" date="2012-02" db="EMBL/GenBank/DDBJ databases">
        <title>The complete genome of Solitalea canadensis DSM 3403.</title>
        <authorList>
            <consortium name="US DOE Joint Genome Institute (JGI-PGF)"/>
            <person name="Lucas S."/>
            <person name="Copeland A."/>
            <person name="Lapidus A."/>
            <person name="Glavina del Rio T."/>
            <person name="Dalin E."/>
            <person name="Tice H."/>
            <person name="Bruce D."/>
            <person name="Goodwin L."/>
            <person name="Pitluck S."/>
            <person name="Peters L."/>
            <person name="Ovchinnikova G."/>
            <person name="Lu M."/>
            <person name="Kyrpides N."/>
            <person name="Mavromatis K."/>
            <person name="Ivanova N."/>
            <person name="Brettin T."/>
            <person name="Detter J.C."/>
            <person name="Han C."/>
            <person name="Larimer F."/>
            <person name="Land M."/>
            <person name="Hauser L."/>
            <person name="Markowitz V."/>
            <person name="Cheng J.-F."/>
            <person name="Hugenholtz P."/>
            <person name="Woyke T."/>
            <person name="Wu D."/>
            <person name="Spring S."/>
            <person name="Schroeder M."/>
            <person name="Kopitz M."/>
            <person name="Brambilla E."/>
            <person name="Klenk H.-P."/>
            <person name="Eisen J.A."/>
        </authorList>
    </citation>
    <scope>NUCLEOTIDE SEQUENCE</scope>
    <source>
        <strain evidence="2">DSM 3403</strain>
    </source>
</reference>
<dbReference type="InterPro" id="IPR024618">
    <property type="entry name" value="DUF3857"/>
</dbReference>
<gene>
    <name evidence="2" type="ordered locus">Solca_3341</name>
</gene>
<dbReference type="EMBL" id="CP003349">
    <property type="protein sequence ID" value="AFD08348.1"/>
    <property type="molecule type" value="Genomic_DNA"/>
</dbReference>
<evidence type="ECO:0000259" key="1">
    <source>
        <dbReference type="Pfam" id="PF12969"/>
    </source>
</evidence>
<evidence type="ECO:0000313" key="2">
    <source>
        <dbReference type="EMBL" id="AFD08348.1"/>
    </source>
</evidence>
<organism evidence="2 3">
    <name type="scientific">Solitalea canadensis (strain ATCC 29591 / DSM 3403 / JCM 21819 / LMG 8368 / NBRC 15130 / NCIMB 12057 / USAM 9D)</name>
    <name type="common">Flexibacter canadensis</name>
    <dbReference type="NCBI Taxonomy" id="929556"/>
    <lineage>
        <taxon>Bacteria</taxon>
        <taxon>Pseudomonadati</taxon>
        <taxon>Bacteroidota</taxon>
        <taxon>Sphingobacteriia</taxon>
        <taxon>Sphingobacteriales</taxon>
        <taxon>Sphingobacteriaceae</taxon>
        <taxon>Solitalea</taxon>
    </lineage>
</organism>
<evidence type="ECO:0000313" key="3">
    <source>
        <dbReference type="Proteomes" id="UP000007590"/>
    </source>
</evidence>
<feature type="domain" description="DUF3857" evidence="1">
    <location>
        <begin position="76"/>
        <end position="230"/>
    </location>
</feature>
<dbReference type="eggNOG" id="COG1305">
    <property type="taxonomic scope" value="Bacteria"/>
</dbReference>
<keyword evidence="3" id="KW-1185">Reference proteome</keyword>
<dbReference type="Gene3D" id="3.10.620.30">
    <property type="match status" value="1"/>
</dbReference>
<dbReference type="HOGENOM" id="CLU_026364_0_0_10"/>
<dbReference type="Pfam" id="PF12969">
    <property type="entry name" value="DUF3857"/>
    <property type="match status" value="1"/>
</dbReference>
<dbReference type="STRING" id="929556.Solca_3341"/>
<proteinExistence type="predicted"/>
<accession>H8KX19</accession>
<dbReference type="Proteomes" id="UP000007590">
    <property type="component" value="Chromosome"/>
</dbReference>
<name>H8KX19_SOLCM</name>
<sequence>MSNFYLTNSFIRLIGAFCLCIILPLSTIAQKTPVKYGKVSMEELTMPIYSLDSSANAVVLADVGNSYFVWGQDDFELVHERHCRIKIFNKAAFDDATFEIPYYSGAYSKEKITQLKGVTYLLENGKINEYKLDSKGIFDEKITDNLNNRKFTLPNVKEGAVIEFIYTIKTDRTTFFKEWEFQGKYPVIWSEYTARIPEYYFYKLEMQGYNPFAINEKKDGNEQFMIRWSSNIATQGNEGNRAGSASVSARTTDYRWVMKDVPAFSDDKFITTKDDYISKIKFQLQGYQYPQSAYHGVLNTWEKVTEAIYNTDGFASSMNRTGFLKDQIKVIADKYPDMATRSVAIASFLKSNVKWNGNNGYLASQTPKTVFEKKTGSAADINLLLVGMLREAGLEANPILLSTRRNGRVNQYYPMVDNFNYVIAAVRLDSTDLLLDATDAHRPSYLLPERCLNGKGRLINQKSEGRWVELENDNLKAKRLTVASLGLKDGKLAGDIIVYAKDYEAANMRSSVAEITNEDDYFKKAFKTNGIVISKHSFDNLKNIDTTLVTKLSFESEEELNNNSIIYINPILFGSFTENVFKAKDRKYPVSFPTAKEDSYMVTIDIPEGYIVDELPKSARFDLSEGGAKFSYTIGQVGTKIQVRTIVSFNKTMFLPEEYEGLKAFYAGIISKQSEQIVLKKANQ</sequence>
<dbReference type="Gene3D" id="2.60.120.1130">
    <property type="match status" value="1"/>
</dbReference>
<dbReference type="KEGG" id="scn:Solca_3341"/>
<dbReference type="Gene3D" id="2.60.40.3140">
    <property type="match status" value="1"/>
</dbReference>
<protein>
    <recommendedName>
        <fullName evidence="1">DUF3857 domain-containing protein</fullName>
    </recommendedName>
</protein>